<gene>
    <name evidence="2" type="ORF">AYL99_07563</name>
</gene>
<dbReference type="Proteomes" id="UP000078343">
    <property type="component" value="Unassembled WGS sequence"/>
</dbReference>
<evidence type="ECO:0000256" key="1">
    <source>
        <dbReference type="SAM" id="MobiDB-lite"/>
    </source>
</evidence>
<sequence>MNCLNHLNRLSFVTGAVEVVSVVVVDTGVVDEAVVTAAAVVAEADVDGAVDVVDEDTIEIEVSKPEAVVEIDNTLETDVPRVVVKEGVAVLICPVELVVEVPDAVELTVVELVALLVDEVVEPVAVDVLAPVVVEPVALALAELEELLAVELVAVVDVVALVAVDAVETVLAGLVVVLAVEPVAVVDVVTLVLVVVDAVELALAELEALLAVELLTVDVVMLVVVDAVETEPAELDALLVVEPVTLVVVTLVAVDAVETALAELEVGGPELAIEVVVPTALDVVDELELTVLVVAKPVALIELDDDVTEVPGAVGFEVAAVEDDEPKVDELDDVVGPDNDERTLLDTDGPKPVVVEDVPALLVIPPAVEDPPTGLVDAEDTEETGGADEASVLAPVDTAMFEVVETDAADEAAVLEVMDAALLVVDEPEGTDEAIVPAPVDTTRLEVVAEADVVPPERLLCTVALAVLMLEAALEETMVVGVAVEEVDTEVPRSDEVMPGAVVLTPVAGEVPVDPSEVEEKPTLDTESVVDEAAVAPPVALLDVSKVEEGPEESKEGLEELVETTS</sequence>
<dbReference type="EMBL" id="LVYI01000006">
    <property type="protein sequence ID" value="OAP58473.1"/>
    <property type="molecule type" value="Genomic_DNA"/>
</dbReference>
<organism evidence="2 3">
    <name type="scientific">Fonsecaea erecta</name>
    <dbReference type="NCBI Taxonomy" id="1367422"/>
    <lineage>
        <taxon>Eukaryota</taxon>
        <taxon>Fungi</taxon>
        <taxon>Dikarya</taxon>
        <taxon>Ascomycota</taxon>
        <taxon>Pezizomycotina</taxon>
        <taxon>Eurotiomycetes</taxon>
        <taxon>Chaetothyriomycetidae</taxon>
        <taxon>Chaetothyriales</taxon>
        <taxon>Herpotrichiellaceae</taxon>
        <taxon>Fonsecaea</taxon>
    </lineage>
</organism>
<dbReference type="GeneID" id="30011731"/>
<dbReference type="OrthoDB" id="10687351at2759"/>
<dbReference type="RefSeq" id="XP_018691840.1">
    <property type="nucleotide sequence ID" value="XM_018839072.1"/>
</dbReference>
<name>A0A178ZH09_9EURO</name>
<feature type="region of interest" description="Disordered" evidence="1">
    <location>
        <begin position="542"/>
        <end position="566"/>
    </location>
</feature>
<dbReference type="AlphaFoldDB" id="A0A178ZH09"/>
<proteinExistence type="predicted"/>
<reference evidence="2 3" key="1">
    <citation type="submission" date="2016-04" db="EMBL/GenBank/DDBJ databases">
        <title>Draft genome of Fonsecaea erecta CBS 125763.</title>
        <authorList>
            <person name="Weiss V.A."/>
            <person name="Vicente V.A."/>
            <person name="Raittz R.T."/>
            <person name="Moreno L.F."/>
            <person name="De Souza E.M."/>
            <person name="Pedrosa F.O."/>
            <person name="Steffens M.B."/>
            <person name="Faoro H."/>
            <person name="Tadra-Sfeir M.Z."/>
            <person name="Najafzadeh M.J."/>
            <person name="Felipe M.S."/>
            <person name="Teixeira M."/>
            <person name="Sun J."/>
            <person name="Xi L."/>
            <person name="Gomes R."/>
            <person name="De Azevedo C.M."/>
            <person name="Salgado C.G."/>
            <person name="Da Silva M.B."/>
            <person name="Nascimento M.F."/>
            <person name="Queiroz-Telles F."/>
            <person name="Attili D.S."/>
            <person name="Gorbushina A."/>
        </authorList>
    </citation>
    <scope>NUCLEOTIDE SEQUENCE [LARGE SCALE GENOMIC DNA]</scope>
    <source>
        <strain evidence="2 3">CBS 125763</strain>
    </source>
</reference>
<comment type="caution">
    <text evidence="2">The sequence shown here is derived from an EMBL/GenBank/DDBJ whole genome shotgun (WGS) entry which is preliminary data.</text>
</comment>
<evidence type="ECO:0000313" key="2">
    <source>
        <dbReference type="EMBL" id="OAP58473.1"/>
    </source>
</evidence>
<feature type="compositionally biased region" description="Acidic residues" evidence="1">
    <location>
        <begin position="377"/>
        <end position="386"/>
    </location>
</feature>
<protein>
    <submittedName>
        <fullName evidence="2">Uncharacterized protein</fullName>
    </submittedName>
</protein>
<keyword evidence="3" id="KW-1185">Reference proteome</keyword>
<feature type="compositionally biased region" description="Basic and acidic residues" evidence="1">
    <location>
        <begin position="545"/>
        <end position="558"/>
    </location>
</feature>
<feature type="region of interest" description="Disordered" evidence="1">
    <location>
        <begin position="369"/>
        <end position="388"/>
    </location>
</feature>
<accession>A0A178ZH09</accession>
<evidence type="ECO:0000313" key="3">
    <source>
        <dbReference type="Proteomes" id="UP000078343"/>
    </source>
</evidence>
<feature type="region of interest" description="Disordered" evidence="1">
    <location>
        <begin position="513"/>
        <end position="532"/>
    </location>
</feature>